<dbReference type="EMBL" id="JARK01001359">
    <property type="protein sequence ID" value="EYC20001.1"/>
    <property type="molecule type" value="Genomic_DNA"/>
</dbReference>
<keyword evidence="2" id="KW-1185">Reference proteome</keyword>
<sequence>MRKKGRNQSTLIGTFGQPASPICLTSSSVNAIMHGLFALSAVRVKEPQCITENTQDKRVVPMLNVSFWAVSTTYPG</sequence>
<proteinExistence type="predicted"/>
<organism evidence="1 2">
    <name type="scientific">Ancylostoma ceylanicum</name>
    <dbReference type="NCBI Taxonomy" id="53326"/>
    <lineage>
        <taxon>Eukaryota</taxon>
        <taxon>Metazoa</taxon>
        <taxon>Ecdysozoa</taxon>
        <taxon>Nematoda</taxon>
        <taxon>Chromadorea</taxon>
        <taxon>Rhabditida</taxon>
        <taxon>Rhabditina</taxon>
        <taxon>Rhabditomorpha</taxon>
        <taxon>Strongyloidea</taxon>
        <taxon>Ancylostomatidae</taxon>
        <taxon>Ancylostomatinae</taxon>
        <taxon>Ancylostoma</taxon>
    </lineage>
</organism>
<dbReference type="AlphaFoldDB" id="A0A016UYB9"/>
<dbReference type="Proteomes" id="UP000024635">
    <property type="component" value="Unassembled WGS sequence"/>
</dbReference>
<name>A0A016UYB9_9BILA</name>
<protein>
    <submittedName>
        <fullName evidence="1">Uncharacterized protein</fullName>
    </submittedName>
</protein>
<evidence type="ECO:0000313" key="2">
    <source>
        <dbReference type="Proteomes" id="UP000024635"/>
    </source>
</evidence>
<dbReference type="OrthoDB" id="5827163at2759"/>
<accession>A0A016UYB9</accession>
<evidence type="ECO:0000313" key="1">
    <source>
        <dbReference type="EMBL" id="EYC20001.1"/>
    </source>
</evidence>
<reference evidence="2" key="1">
    <citation type="journal article" date="2015" name="Nat. Genet.">
        <title>The genome and transcriptome of the zoonotic hookworm Ancylostoma ceylanicum identify infection-specific gene families.</title>
        <authorList>
            <person name="Schwarz E.M."/>
            <person name="Hu Y."/>
            <person name="Antoshechkin I."/>
            <person name="Miller M.M."/>
            <person name="Sternberg P.W."/>
            <person name="Aroian R.V."/>
        </authorList>
    </citation>
    <scope>NUCLEOTIDE SEQUENCE</scope>
    <source>
        <strain evidence="2">HY135</strain>
    </source>
</reference>
<comment type="caution">
    <text evidence="1">The sequence shown here is derived from an EMBL/GenBank/DDBJ whole genome shotgun (WGS) entry which is preliminary data.</text>
</comment>
<gene>
    <name evidence="1" type="primary">Acey_s0023.g821</name>
    <name evidence="1" type="ORF">Y032_0023g821</name>
</gene>